<comment type="function">
    <text evidence="12">Mutarotase that catalyzes the interconversion of beta-D-galactose and alpha-D-galactose during galactose metabolism. Beta-D-galactose is metabolized in the liver into glucose 1-phosphate, the primary metabolic fuel, by the action of four enzymes that constitute the Leloir pathway: GALM, GALK1 (galactokinase), GALT (galactose-1-phosphate uridylyltransferase) and GALE (UDP-galactose-4'-epimerase). Involved in the maintenance of the equilibrium between the beta- and alpha-anomers of galactose, therefore ensuring a sufficient supply of the alpha-anomer for GALK1. Also active on D-glucose although shows a preference for galactose over glucose.</text>
</comment>
<evidence type="ECO:0000313" key="19">
    <source>
        <dbReference type="RefSeq" id="XP_016772523.1"/>
    </source>
</evidence>
<dbReference type="PIRSF" id="PIRSF005096">
    <property type="entry name" value="GALM"/>
    <property type="match status" value="1"/>
</dbReference>
<dbReference type="InterPro" id="IPR011013">
    <property type="entry name" value="Gal_mutarotase_sf_dom"/>
</dbReference>
<dbReference type="InterPro" id="IPR008183">
    <property type="entry name" value="Aldose_1/G6P_1-epimerase"/>
</dbReference>
<dbReference type="GeneID" id="552086"/>
<comment type="pathway">
    <text evidence="5 13">Carbohydrate metabolism; hexose metabolism.</text>
</comment>
<dbReference type="RefSeq" id="XP_016772523.1">
    <property type="nucleotide sequence ID" value="XM_016917034.2"/>
</dbReference>
<dbReference type="InterPro" id="IPR015443">
    <property type="entry name" value="Aldose_1-epimerase"/>
</dbReference>
<comment type="catalytic activity">
    <reaction evidence="2">
        <text>alpha-D-galactose = beta-D-galactose</text>
        <dbReference type="Rhea" id="RHEA:28675"/>
        <dbReference type="ChEBI" id="CHEBI:27667"/>
        <dbReference type="ChEBI" id="CHEBI:28061"/>
        <dbReference type="EC" id="5.1.3.3"/>
    </reaction>
    <physiologicalReaction direction="right-to-left" evidence="2">
        <dbReference type="Rhea" id="RHEA:28677"/>
    </physiologicalReaction>
</comment>
<feature type="binding site" evidence="16">
    <location>
        <begin position="141"/>
        <end position="142"/>
    </location>
    <ligand>
        <name>beta-D-galactose</name>
        <dbReference type="ChEBI" id="CHEBI:27667"/>
    </ligand>
</feature>
<reference evidence="17" key="1">
    <citation type="submission" date="2021-01" db="UniProtKB">
        <authorList>
            <consortium name="EnsemblMetazoa"/>
        </authorList>
    </citation>
    <scope>IDENTIFICATION</scope>
    <source>
        <strain evidence="17">DH4</strain>
    </source>
</reference>
<comment type="pathway">
    <text evidence="4">Carbohydrate metabolism; galactose metabolism.</text>
</comment>
<organism evidence="17">
    <name type="scientific">Apis mellifera</name>
    <name type="common">Honeybee</name>
    <dbReference type="NCBI Taxonomy" id="7460"/>
    <lineage>
        <taxon>Eukaryota</taxon>
        <taxon>Metazoa</taxon>
        <taxon>Ecdysozoa</taxon>
        <taxon>Arthropoda</taxon>
        <taxon>Hexapoda</taxon>
        <taxon>Insecta</taxon>
        <taxon>Pterygota</taxon>
        <taxon>Neoptera</taxon>
        <taxon>Endopterygota</taxon>
        <taxon>Hymenoptera</taxon>
        <taxon>Apocrita</taxon>
        <taxon>Aculeata</taxon>
        <taxon>Apoidea</taxon>
        <taxon>Anthophila</taxon>
        <taxon>Apidae</taxon>
        <taxon>Apis</taxon>
    </lineage>
</organism>
<dbReference type="GO" id="GO:0004034">
    <property type="term" value="F:aldose 1-epimerase activity"/>
    <property type="evidence" value="ECO:0007669"/>
    <property type="project" value="UniProtKB-EC"/>
</dbReference>
<dbReference type="GO" id="GO:0030246">
    <property type="term" value="F:carbohydrate binding"/>
    <property type="evidence" value="ECO:0007669"/>
    <property type="project" value="InterPro"/>
</dbReference>
<evidence type="ECO:0000256" key="7">
    <source>
        <dbReference type="ARBA" id="ARBA00011245"/>
    </source>
</evidence>
<accession>A0A8B8HG64</accession>
<dbReference type="AlphaFoldDB" id="A0A7M7SS48"/>
<comment type="subcellular location">
    <subcellularLocation>
        <location evidence="3">Cytoplasm</location>
    </subcellularLocation>
</comment>
<dbReference type="GO" id="GO:0005737">
    <property type="term" value="C:cytoplasm"/>
    <property type="evidence" value="ECO:0007669"/>
    <property type="project" value="UniProtKB-SubCell"/>
</dbReference>
<evidence type="ECO:0000256" key="4">
    <source>
        <dbReference type="ARBA" id="ARBA00004947"/>
    </source>
</evidence>
<evidence type="ECO:0000256" key="15">
    <source>
        <dbReference type="PIRSR" id="PIRSR005096-2"/>
    </source>
</evidence>
<evidence type="ECO:0000256" key="12">
    <source>
        <dbReference type="ARBA" id="ARBA00045743"/>
    </source>
</evidence>
<dbReference type="PANTHER" id="PTHR10091">
    <property type="entry name" value="ALDOSE-1-EPIMERASE"/>
    <property type="match status" value="1"/>
</dbReference>
<feature type="binding site" evidence="15">
    <location>
        <position position="306"/>
    </location>
    <ligand>
        <name>beta-D-galactose</name>
        <dbReference type="ChEBI" id="CHEBI:27667"/>
    </ligand>
</feature>
<keyword evidence="18" id="KW-1185">Reference proteome</keyword>
<dbReference type="UniPathway" id="UPA00214"/>
<keyword evidence="10 13" id="KW-0413">Isomerase</keyword>
<dbReference type="GO" id="GO:0006006">
    <property type="term" value="P:glucose metabolic process"/>
    <property type="evidence" value="ECO:0007669"/>
    <property type="project" value="TreeGrafter"/>
</dbReference>
<accession>A0A7M7IJG0</accession>
<keyword evidence="8" id="KW-0963">Cytoplasm</keyword>
<evidence type="ECO:0000313" key="20">
    <source>
        <dbReference type="RefSeq" id="XP_026301659.1"/>
    </source>
</evidence>
<dbReference type="SUPFAM" id="SSF74650">
    <property type="entry name" value="Galactose mutarotase-like"/>
    <property type="match status" value="1"/>
</dbReference>
<dbReference type="RefSeq" id="XP_026301659.1">
    <property type="nucleotide sequence ID" value="XM_026445874.1"/>
</dbReference>
<dbReference type="UniPathway" id="UPA00242"/>
<feature type="active site" description="Proton acceptor" evidence="14">
    <location>
        <position position="377"/>
    </location>
</feature>
<evidence type="ECO:0000256" key="6">
    <source>
        <dbReference type="ARBA" id="ARBA00006206"/>
    </source>
</evidence>
<protein>
    <recommendedName>
        <fullName evidence="13">Aldose 1-epimerase</fullName>
        <ecNumber evidence="13">5.1.3.3</ecNumber>
    </recommendedName>
</protein>
<comment type="catalytic activity">
    <reaction evidence="1 13">
        <text>alpha-D-glucose = beta-D-glucose</text>
        <dbReference type="Rhea" id="RHEA:10264"/>
        <dbReference type="ChEBI" id="CHEBI:15903"/>
        <dbReference type="ChEBI" id="CHEBI:17925"/>
        <dbReference type="EC" id="5.1.3.3"/>
    </reaction>
</comment>
<sequence length="413" mass="46472">MLFLFRKIQQINGTIGRGGGNLKFIATYLLNFCNIRYRIKKFSHDCIHKHLYTSIMDSDGKELISVIQWGCIGNQSIEKYTLKNKVGQEVDIITYGATITSIRIPDKYGNIADIVLGFDSIEEYMMPYNPYFGATIGRVANRIKKGEFTLKGKKYHLTKNEGQNHLHGGTKGWNSKIWHADVQYNQLVLSLLSEDGDEGYPGDTIASVIFQLTKDGELCIEMKVFVTKATPINLTNHSYFNLAGHTGNASELYKHQFTINADHWTVTDAESIPTGEIRSVDNSVMDLRNSTILGDVIDKVPGGGYDYNFCLTMNDTENEKNLVATVLHPTSGRYLKVFSNQPGIQFYTANFLPESNSTGIRGKNGSEYFKHAAFCLETQNYPNAINHENFPNSILEPGKIYHHTVVYKFGIIV</sequence>
<dbReference type="PANTHER" id="PTHR10091:SF0">
    <property type="entry name" value="GALACTOSE MUTAROTASE"/>
    <property type="match status" value="1"/>
</dbReference>
<dbReference type="Pfam" id="PF01263">
    <property type="entry name" value="Aldose_epim"/>
    <property type="match status" value="1"/>
</dbReference>
<dbReference type="Gene3D" id="2.70.98.10">
    <property type="match status" value="1"/>
</dbReference>
<evidence type="ECO:0000313" key="18">
    <source>
        <dbReference type="Proteomes" id="UP000005203"/>
    </source>
</evidence>
<evidence type="ECO:0000256" key="5">
    <source>
        <dbReference type="ARBA" id="ARBA00005028"/>
    </source>
</evidence>
<evidence type="ECO:0000256" key="13">
    <source>
        <dbReference type="PIRNR" id="PIRNR005096"/>
    </source>
</evidence>
<dbReference type="InterPro" id="IPR018052">
    <property type="entry name" value="Ald1_epimerase_CS"/>
</dbReference>
<evidence type="ECO:0000256" key="14">
    <source>
        <dbReference type="PIRSR" id="PIRSR005096-1"/>
    </source>
</evidence>
<evidence type="ECO:0000256" key="3">
    <source>
        <dbReference type="ARBA" id="ARBA00004496"/>
    </source>
</evidence>
<dbReference type="GO" id="GO:0033499">
    <property type="term" value="P:galactose catabolic process via UDP-galactose, Leloir pathway"/>
    <property type="evidence" value="ECO:0007669"/>
    <property type="project" value="TreeGrafter"/>
</dbReference>
<dbReference type="NCBIfam" id="NF008277">
    <property type="entry name" value="PRK11055.1"/>
    <property type="match status" value="1"/>
</dbReference>
<reference evidence="19 20" key="2">
    <citation type="submission" date="2025-04" db="UniProtKB">
        <authorList>
            <consortium name="RefSeq"/>
        </authorList>
    </citation>
    <scope>IDENTIFICATION</scope>
    <source>
        <strain evidence="19 20">DH4</strain>
        <tissue evidence="19 20">Whole body</tissue>
    </source>
</reference>
<proteinExistence type="inferred from homology"/>
<dbReference type="CDD" id="cd09019">
    <property type="entry name" value="galactose_mutarotase_like"/>
    <property type="match status" value="1"/>
</dbReference>
<evidence type="ECO:0000256" key="1">
    <source>
        <dbReference type="ARBA" id="ARBA00001614"/>
    </source>
</evidence>
<evidence type="ECO:0000256" key="16">
    <source>
        <dbReference type="PIRSR" id="PIRSR005096-3"/>
    </source>
</evidence>
<name>A0A7M7SS48_APIME</name>
<evidence type="ECO:0000256" key="2">
    <source>
        <dbReference type="ARBA" id="ARBA00001712"/>
    </source>
</evidence>
<dbReference type="EnsemblMetazoa" id="XM_016917034">
    <property type="protein sequence ID" value="XP_016772523"/>
    <property type="gene ID" value="LOC552086"/>
</dbReference>
<evidence type="ECO:0000256" key="9">
    <source>
        <dbReference type="ARBA" id="ARBA00022553"/>
    </source>
</evidence>
<dbReference type="EnsemblMetazoa" id="XM_026445874">
    <property type="protein sequence ID" value="XP_026301659"/>
    <property type="gene ID" value="LOC552086"/>
</dbReference>
<evidence type="ECO:0000256" key="10">
    <source>
        <dbReference type="ARBA" id="ARBA00023235"/>
    </source>
</evidence>
<feature type="binding site" evidence="16">
    <location>
        <begin position="237"/>
        <end position="239"/>
    </location>
    <ligand>
        <name>beta-D-galactose</name>
        <dbReference type="ChEBI" id="CHEBI:27667"/>
    </ligand>
</feature>
<dbReference type="FunFam" id="2.70.98.10:FF:000003">
    <property type="entry name" value="Aldose 1-epimerase"/>
    <property type="match status" value="1"/>
</dbReference>
<comment type="similarity">
    <text evidence="6 13">Belongs to the aldose epimerase family.</text>
</comment>
<evidence type="ECO:0000256" key="8">
    <source>
        <dbReference type="ARBA" id="ARBA00022490"/>
    </source>
</evidence>
<dbReference type="Proteomes" id="UP000005203">
    <property type="component" value="Linkage group LG16"/>
</dbReference>
<dbReference type="KEGG" id="ame:552086"/>
<dbReference type="InterPro" id="IPR014718">
    <property type="entry name" value="GH-type_carb-bd"/>
</dbReference>
<gene>
    <name evidence="17" type="primary">552086</name>
    <name evidence="19 20" type="synonym">LOC552086</name>
</gene>
<keyword evidence="9" id="KW-0597">Phosphoprotein</keyword>
<dbReference type="PROSITE" id="PS00545">
    <property type="entry name" value="ALDOSE_1_EPIMERASE"/>
    <property type="match status" value="1"/>
</dbReference>
<dbReference type="OrthoDB" id="274691at2759"/>
<accession>A0A8B7KRD3</accession>
<evidence type="ECO:0000313" key="17">
    <source>
        <dbReference type="EnsemblMetazoa" id="XP_026301659"/>
    </source>
</evidence>
<evidence type="ECO:0000256" key="11">
    <source>
        <dbReference type="ARBA" id="ARBA00023277"/>
    </source>
</evidence>
<dbReference type="InterPro" id="IPR047215">
    <property type="entry name" value="Galactose_mutarotase-like"/>
</dbReference>
<comment type="subunit">
    <text evidence="7">Monomer.</text>
</comment>
<accession>A0A7M7SS48</accession>
<dbReference type="EC" id="5.1.3.3" evidence="13"/>
<feature type="active site" description="Proton donor" evidence="14">
    <location>
        <position position="237"/>
    </location>
</feature>
<keyword evidence="11 13" id="KW-0119">Carbohydrate metabolism</keyword>